<dbReference type="GO" id="GO:0030643">
    <property type="term" value="P:intracellular phosphate ion homeostasis"/>
    <property type="evidence" value="ECO:0007669"/>
    <property type="project" value="InterPro"/>
</dbReference>
<keyword evidence="1" id="KW-0592">Phosphate transport</keyword>
<sequence>MSERVFDQELQELKERVAGLMALVGQAFDLAAELMKRQDLSLVAGIVELEQKSDLLETDLQKKAATLMALHQPVARDLRLLLVSMNVAHELERIADQCLNISQRLEESRASLPVAWPPEIEAMISRTADMLNSASRAYLENNEELASQTIGQDIFLDDLKFSITSRCLDSINNKTLDPATAVLFILVSRHLEKIGDLAKNIAEESYYLIKGQFIKHLRLTDIYH</sequence>
<feature type="domain" description="PhoU" evidence="2">
    <location>
        <begin position="20"/>
        <end position="104"/>
    </location>
</feature>
<dbReference type="Gene3D" id="1.20.58.220">
    <property type="entry name" value="Phosphate transport system protein phou homolog 2, domain 2"/>
    <property type="match status" value="1"/>
</dbReference>
<dbReference type="InterPro" id="IPR028366">
    <property type="entry name" value="PhoU"/>
</dbReference>
<organism evidence="3 4">
    <name type="scientific">Candidatus Saccharicenans subterraneus</name>
    <dbReference type="NCBI Taxonomy" id="2508984"/>
    <lineage>
        <taxon>Bacteria</taxon>
        <taxon>Candidatus Aminicenantota</taxon>
        <taxon>Candidatus Aminicenantia</taxon>
        <taxon>Candidatus Aminicenantales</taxon>
        <taxon>Candidatus Saccharicenantaceae</taxon>
        <taxon>Candidatus Saccharicenans</taxon>
    </lineage>
</organism>
<comment type="subunit">
    <text evidence="1">Homodimer.</text>
</comment>
<dbReference type="GO" id="GO:0005737">
    <property type="term" value="C:cytoplasm"/>
    <property type="evidence" value="ECO:0007669"/>
    <property type="project" value="UniProtKB-SubCell"/>
</dbReference>
<protein>
    <recommendedName>
        <fullName evidence="1">Phosphate-specific transport system accessory protein PhoU</fullName>
    </recommendedName>
</protein>
<proteinExistence type="inferred from homology"/>
<comment type="similarity">
    <text evidence="1">Belongs to the PhoU family.</text>
</comment>
<dbReference type="EMBL" id="QUAH01000001">
    <property type="protein sequence ID" value="RFT16905.1"/>
    <property type="molecule type" value="Genomic_DNA"/>
</dbReference>
<dbReference type="SUPFAM" id="SSF109755">
    <property type="entry name" value="PhoU-like"/>
    <property type="match status" value="1"/>
</dbReference>
<dbReference type="GO" id="GO:0006817">
    <property type="term" value="P:phosphate ion transport"/>
    <property type="evidence" value="ECO:0007669"/>
    <property type="project" value="UniProtKB-KW"/>
</dbReference>
<name>A0A3E2BQ88_9BACT</name>
<gene>
    <name evidence="3" type="ORF">OP8BY_0847</name>
</gene>
<evidence type="ECO:0000313" key="4">
    <source>
        <dbReference type="Proteomes" id="UP000257323"/>
    </source>
</evidence>
<dbReference type="NCBIfam" id="TIGR02135">
    <property type="entry name" value="phoU_full"/>
    <property type="match status" value="1"/>
</dbReference>
<dbReference type="PANTHER" id="PTHR42930">
    <property type="entry name" value="PHOSPHATE-SPECIFIC TRANSPORT SYSTEM ACCESSORY PROTEIN PHOU"/>
    <property type="match status" value="1"/>
</dbReference>
<dbReference type="InterPro" id="IPR026022">
    <property type="entry name" value="PhoU_dom"/>
</dbReference>
<dbReference type="GO" id="GO:0045936">
    <property type="term" value="P:negative regulation of phosphate metabolic process"/>
    <property type="evidence" value="ECO:0007669"/>
    <property type="project" value="InterPro"/>
</dbReference>
<evidence type="ECO:0000256" key="1">
    <source>
        <dbReference type="PIRNR" id="PIRNR003107"/>
    </source>
</evidence>
<comment type="function">
    <text evidence="1">Plays a role in the regulation of phosphate uptake.</text>
</comment>
<accession>A0A3E2BQ88</accession>
<dbReference type="PANTHER" id="PTHR42930:SF3">
    <property type="entry name" value="PHOSPHATE-SPECIFIC TRANSPORT SYSTEM ACCESSORY PROTEIN PHOU"/>
    <property type="match status" value="1"/>
</dbReference>
<dbReference type="PIRSF" id="PIRSF003107">
    <property type="entry name" value="PhoU"/>
    <property type="match status" value="1"/>
</dbReference>
<keyword evidence="1" id="KW-0813">Transport</keyword>
<reference evidence="3 4" key="1">
    <citation type="submission" date="2018-08" db="EMBL/GenBank/DDBJ databases">
        <title>Genome analysis of the thermophilic bacterium of the candidate phylum Aminicenantes from deep subsurface aquifer revealed its physiology and ecological role.</title>
        <authorList>
            <person name="Kadnikov V.V."/>
            <person name="Mardanov A.V."/>
            <person name="Beletsky A.V."/>
            <person name="Karnachuk O.V."/>
            <person name="Ravin N.V."/>
        </authorList>
    </citation>
    <scope>NUCLEOTIDE SEQUENCE [LARGE SCALE GENOMIC DNA]</scope>
    <source>
        <strain evidence="3">BY38</strain>
    </source>
</reference>
<dbReference type="Proteomes" id="UP000257323">
    <property type="component" value="Unassembled WGS sequence"/>
</dbReference>
<keyword evidence="1" id="KW-0963">Cytoplasm</keyword>
<dbReference type="InterPro" id="IPR038078">
    <property type="entry name" value="PhoU-like_sf"/>
</dbReference>
<dbReference type="Pfam" id="PF01895">
    <property type="entry name" value="PhoU"/>
    <property type="match status" value="2"/>
</dbReference>
<dbReference type="AlphaFoldDB" id="A0A3E2BQ88"/>
<evidence type="ECO:0000313" key="3">
    <source>
        <dbReference type="EMBL" id="RFT16905.1"/>
    </source>
</evidence>
<comment type="subcellular location">
    <subcellularLocation>
        <location evidence="1">Cytoplasm</location>
    </subcellularLocation>
</comment>
<evidence type="ECO:0000259" key="2">
    <source>
        <dbReference type="Pfam" id="PF01895"/>
    </source>
</evidence>
<comment type="caution">
    <text evidence="3">The sequence shown here is derived from an EMBL/GenBank/DDBJ whole genome shotgun (WGS) entry which is preliminary data.</text>
</comment>
<feature type="domain" description="PhoU" evidence="2">
    <location>
        <begin position="121"/>
        <end position="204"/>
    </location>
</feature>